<sequence>MNCKQHPNNDQTIPCLACKQDICALCKNSPGKVQKLCTTCLQQELSAHDQQLNTKVKAKLSLSLALLIGILVMAYYYAELSSHF</sequence>
<feature type="transmembrane region" description="Helical" evidence="1">
    <location>
        <begin position="60"/>
        <end position="78"/>
    </location>
</feature>
<accession>A0ABY7VRP4</accession>
<dbReference type="RefSeq" id="WP_274149776.1">
    <property type="nucleotide sequence ID" value="NZ_CP117811.1"/>
</dbReference>
<keyword evidence="1" id="KW-0472">Membrane</keyword>
<dbReference type="Proteomes" id="UP001214250">
    <property type="component" value="Chromosome 1"/>
</dbReference>
<protein>
    <recommendedName>
        <fullName evidence="4">B box-type domain-containing protein</fullName>
    </recommendedName>
</protein>
<evidence type="ECO:0000313" key="3">
    <source>
        <dbReference type="Proteomes" id="UP001214250"/>
    </source>
</evidence>
<evidence type="ECO:0000256" key="1">
    <source>
        <dbReference type="SAM" id="Phobius"/>
    </source>
</evidence>
<name>A0ABY7VRP4_9BACT</name>
<proteinExistence type="predicted"/>
<reference evidence="2 3" key="1">
    <citation type="submission" date="2023-02" db="EMBL/GenBank/DDBJ databases">
        <title>Genome sequence of Lentisphaera profundi SAORIC-696.</title>
        <authorList>
            <person name="Kim e."/>
            <person name="Cho J.-C."/>
            <person name="Choi A."/>
            <person name="Kang I."/>
        </authorList>
    </citation>
    <scope>NUCLEOTIDE SEQUENCE [LARGE SCALE GENOMIC DNA]</scope>
    <source>
        <strain evidence="2 3">SAORIC-696</strain>
    </source>
</reference>
<evidence type="ECO:0000313" key="2">
    <source>
        <dbReference type="EMBL" id="WDE95903.1"/>
    </source>
</evidence>
<dbReference type="EMBL" id="CP117811">
    <property type="protein sequence ID" value="WDE95903.1"/>
    <property type="molecule type" value="Genomic_DNA"/>
</dbReference>
<keyword evidence="1" id="KW-0812">Transmembrane</keyword>
<keyword evidence="1" id="KW-1133">Transmembrane helix</keyword>
<keyword evidence="3" id="KW-1185">Reference proteome</keyword>
<organism evidence="2 3">
    <name type="scientific">Lentisphaera profundi</name>
    <dbReference type="NCBI Taxonomy" id="1658616"/>
    <lineage>
        <taxon>Bacteria</taxon>
        <taxon>Pseudomonadati</taxon>
        <taxon>Lentisphaerota</taxon>
        <taxon>Lentisphaeria</taxon>
        <taxon>Lentisphaerales</taxon>
        <taxon>Lentisphaeraceae</taxon>
        <taxon>Lentisphaera</taxon>
    </lineage>
</organism>
<gene>
    <name evidence="2" type="ORF">PQO03_09260</name>
</gene>
<evidence type="ECO:0008006" key="4">
    <source>
        <dbReference type="Google" id="ProtNLM"/>
    </source>
</evidence>